<dbReference type="EMBL" id="WIXE01018464">
    <property type="protein sequence ID" value="KAK5970896.1"/>
    <property type="molecule type" value="Genomic_DNA"/>
</dbReference>
<name>A0AAN8EZR1_TRICO</name>
<dbReference type="CDD" id="cd11715">
    <property type="entry name" value="THUMP_AdoMetMT"/>
    <property type="match status" value="1"/>
</dbReference>
<evidence type="ECO:0000313" key="1">
    <source>
        <dbReference type="EMBL" id="KAK5970896.1"/>
    </source>
</evidence>
<dbReference type="Proteomes" id="UP001331761">
    <property type="component" value="Unassembled WGS sequence"/>
</dbReference>
<sequence length="135" mass="15279">MIELYSSVITGFEAVAVEEISSNLHANPIKSRGHVRFETDLNRIPEVLRLRSIDNLYAVLYDYSLEGLCNAAREDALDMIRNEVSRINWKVAVECWQMAHGRSVPGGVEVVKEKMREFVRNGGGESDAEDSFSFR</sequence>
<comment type="caution">
    <text evidence="1">The sequence shown here is derived from an EMBL/GenBank/DDBJ whole genome shotgun (WGS) entry which is preliminary data.</text>
</comment>
<organism evidence="1 2">
    <name type="scientific">Trichostrongylus colubriformis</name>
    <name type="common">Black scour worm</name>
    <dbReference type="NCBI Taxonomy" id="6319"/>
    <lineage>
        <taxon>Eukaryota</taxon>
        <taxon>Metazoa</taxon>
        <taxon>Ecdysozoa</taxon>
        <taxon>Nematoda</taxon>
        <taxon>Chromadorea</taxon>
        <taxon>Rhabditida</taxon>
        <taxon>Rhabditina</taxon>
        <taxon>Rhabditomorpha</taxon>
        <taxon>Strongyloidea</taxon>
        <taxon>Trichostrongylidae</taxon>
        <taxon>Trichostrongylus</taxon>
    </lineage>
</organism>
<evidence type="ECO:0000313" key="2">
    <source>
        <dbReference type="Proteomes" id="UP001331761"/>
    </source>
</evidence>
<protein>
    <submittedName>
        <fullName evidence="1">Uncharacterized protein</fullName>
    </submittedName>
</protein>
<keyword evidence="2" id="KW-1185">Reference proteome</keyword>
<gene>
    <name evidence="1" type="ORF">GCK32_001178</name>
</gene>
<dbReference type="Gene3D" id="3.30.2130.30">
    <property type="match status" value="1"/>
</dbReference>
<proteinExistence type="predicted"/>
<dbReference type="AlphaFoldDB" id="A0AAN8EZR1"/>
<accession>A0AAN8EZR1</accession>
<reference evidence="1 2" key="1">
    <citation type="submission" date="2019-10" db="EMBL/GenBank/DDBJ databases">
        <title>Assembly and Annotation for the nematode Trichostrongylus colubriformis.</title>
        <authorList>
            <person name="Martin J."/>
        </authorList>
    </citation>
    <scope>NUCLEOTIDE SEQUENCE [LARGE SCALE GENOMIC DNA]</scope>
    <source>
        <strain evidence="1">G859</strain>
        <tissue evidence="1">Whole worm</tissue>
    </source>
</reference>